<dbReference type="PROSITE" id="PS00107">
    <property type="entry name" value="PROTEIN_KINASE_ATP"/>
    <property type="match status" value="1"/>
</dbReference>
<dbReference type="PROSITE" id="PS50011">
    <property type="entry name" value="PROTEIN_KINASE_DOM"/>
    <property type="match status" value="1"/>
</dbReference>
<dbReference type="Gene3D" id="3.40.50.2300">
    <property type="match status" value="2"/>
</dbReference>
<keyword evidence="6 7" id="KW-0067">ATP-binding</keyword>
<dbReference type="Gene3D" id="1.10.510.10">
    <property type="entry name" value="Transferase(Phosphotransferase) domain 1"/>
    <property type="match status" value="1"/>
</dbReference>
<feature type="binding site" evidence="7">
    <location>
        <position position="43"/>
    </location>
    <ligand>
        <name>ATP</name>
        <dbReference type="ChEBI" id="CHEBI:30616"/>
    </ligand>
</feature>
<feature type="domain" description="Protein kinase" evidence="9">
    <location>
        <begin position="15"/>
        <end position="264"/>
    </location>
</feature>
<dbReference type="SMART" id="SM00220">
    <property type="entry name" value="S_TKc"/>
    <property type="match status" value="1"/>
</dbReference>
<dbReference type="Gene3D" id="3.30.200.20">
    <property type="entry name" value="Phosphorylase Kinase, domain 1"/>
    <property type="match status" value="1"/>
</dbReference>
<dbReference type="InterPro" id="IPR008271">
    <property type="entry name" value="Ser/Thr_kinase_AS"/>
</dbReference>
<dbReference type="Proteomes" id="UP001598251">
    <property type="component" value="Unassembled WGS sequence"/>
</dbReference>
<evidence type="ECO:0000256" key="8">
    <source>
        <dbReference type="SAM" id="MobiDB-lite"/>
    </source>
</evidence>
<dbReference type="SUPFAM" id="SSF56112">
    <property type="entry name" value="Protein kinase-like (PK-like)"/>
    <property type="match status" value="1"/>
</dbReference>
<comment type="caution">
    <text evidence="10">The sequence shown here is derived from an EMBL/GenBank/DDBJ whole genome shotgun (WGS) entry which is preliminary data.</text>
</comment>
<accession>A0ABW6EEL7</accession>
<keyword evidence="4 7" id="KW-0547">Nucleotide-binding</keyword>
<dbReference type="InterPro" id="IPR000719">
    <property type="entry name" value="Prot_kinase_dom"/>
</dbReference>
<evidence type="ECO:0000259" key="9">
    <source>
        <dbReference type="PROSITE" id="PS50011"/>
    </source>
</evidence>
<keyword evidence="11" id="KW-1185">Reference proteome</keyword>
<reference evidence="10 11" key="1">
    <citation type="submission" date="2024-09" db="EMBL/GenBank/DDBJ databases">
        <title>The Natural Products Discovery Center: Release of the First 8490 Sequenced Strains for Exploring Actinobacteria Biosynthetic Diversity.</title>
        <authorList>
            <person name="Kalkreuter E."/>
            <person name="Kautsar S.A."/>
            <person name="Yang D."/>
            <person name="Bader C.D."/>
            <person name="Teijaro C.N."/>
            <person name="Fluegel L."/>
            <person name="Davis C.M."/>
            <person name="Simpson J.R."/>
            <person name="Lauterbach L."/>
            <person name="Steele A.D."/>
            <person name="Gui C."/>
            <person name="Meng S."/>
            <person name="Li G."/>
            <person name="Viehrig K."/>
            <person name="Ye F."/>
            <person name="Su P."/>
            <person name="Kiefer A.F."/>
            <person name="Nichols A."/>
            <person name="Cepeda A.J."/>
            <person name="Yan W."/>
            <person name="Fan B."/>
            <person name="Jiang Y."/>
            <person name="Adhikari A."/>
            <person name="Zheng C.-J."/>
            <person name="Schuster L."/>
            <person name="Cowan T.M."/>
            <person name="Smanski M.J."/>
            <person name="Chevrette M.G."/>
            <person name="De Carvalho L.P.S."/>
            <person name="Shen B."/>
        </authorList>
    </citation>
    <scope>NUCLEOTIDE SEQUENCE [LARGE SCALE GENOMIC DNA]</scope>
    <source>
        <strain evidence="10 11">NPDC058546</strain>
    </source>
</reference>
<dbReference type="SUPFAM" id="SSF53822">
    <property type="entry name" value="Periplasmic binding protein-like I"/>
    <property type="match status" value="1"/>
</dbReference>
<evidence type="ECO:0000256" key="3">
    <source>
        <dbReference type="ARBA" id="ARBA00022729"/>
    </source>
</evidence>
<dbReference type="RefSeq" id="WP_382824080.1">
    <property type="nucleotide sequence ID" value="NZ_JBHXLY010000001.1"/>
</dbReference>
<dbReference type="CDD" id="cd14014">
    <property type="entry name" value="STKc_PknB_like"/>
    <property type="match status" value="1"/>
</dbReference>
<dbReference type="GO" id="GO:0016301">
    <property type="term" value="F:kinase activity"/>
    <property type="evidence" value="ECO:0007669"/>
    <property type="project" value="UniProtKB-KW"/>
</dbReference>
<evidence type="ECO:0000313" key="11">
    <source>
        <dbReference type="Proteomes" id="UP001598251"/>
    </source>
</evidence>
<evidence type="ECO:0000256" key="5">
    <source>
        <dbReference type="ARBA" id="ARBA00022777"/>
    </source>
</evidence>
<dbReference type="InterPro" id="IPR028082">
    <property type="entry name" value="Peripla_BP_I"/>
</dbReference>
<evidence type="ECO:0000256" key="7">
    <source>
        <dbReference type="PROSITE-ProRule" id="PRU10141"/>
    </source>
</evidence>
<dbReference type="PROSITE" id="PS00108">
    <property type="entry name" value="PROTEIN_KINASE_ST"/>
    <property type="match status" value="1"/>
</dbReference>
<protein>
    <submittedName>
        <fullName evidence="10">Bifunctional serine/threonine-protein kinase/ABC transporter substrate-binding protein</fullName>
    </submittedName>
</protein>
<proteinExistence type="inferred from homology"/>
<name>A0ABW6EEL7_9ACTN</name>
<keyword evidence="2" id="KW-0808">Transferase</keyword>
<feature type="region of interest" description="Disordered" evidence="8">
    <location>
        <begin position="655"/>
        <end position="675"/>
    </location>
</feature>
<keyword evidence="5 10" id="KW-0418">Kinase</keyword>
<evidence type="ECO:0000256" key="6">
    <source>
        <dbReference type="ARBA" id="ARBA00022840"/>
    </source>
</evidence>
<sequence length="726" mass="75647">MDDLRPTDPARVGGHRLLGRLGAGGMGVVYLGRTDAGALAAVKVILPELAEDEDFRTRFRREAEAARRVDSPWAVRVTDAETESERPWLATEFVPGPTLSDVVARRGPLPVRSVAVLGRLLSRALAAVHGAGLVHRDVKPGNVLLTADGPRLIDFGIARAADATALTATGLVVGTPGFLPPEQASGNTAGSAGDVFSLGCLLAYAATGRPPFGSGAVDALLYRTLHDEPDLDGIEEPWLRALLQRCLAKEPAERPEAAALDGLITEDVPAGERADWLPEDIVRIIADRSAALLALPGIDATVAEEPGPPEPAPGRRRFLLLTAGGAVALGAGAFAALRIGADGTDGNSDGAPGGRRWIIGVHADLTGPQSAAGRAQERGVRLAVDRFNALDDRPFRLAVKVLDDAGDPTRSAQVAEQFAGDPEVAAVIGPTSDVTAAAALSRYDEATLPVLTVSALQIAFPHRANASFFQAGPSYASLSIPIVNRLLLRPEVERLGILVDRAGGQAAYQAGYATNLMTPNLTTGTTHPRVVPAGTSVFDPVVADLLSHRSDAVFYAGDATGASRVARILADLSYTGPRMAQHTVMGPEFLKQAGAAADGWEFIAPFTDASAPAAATFAAAHSKRFGAAPAAWSAEAYDVAGLVARELAALADGAAKSTKPSAGPSGAPRPTRPQLTAAIAASRYEGVSRSYAFDEERQQLVGQDAHLYRVKDGRLDYLGPAPKPKS</sequence>
<organism evidence="10 11">
    <name type="scientific">Streptomyces sindenensis</name>
    <dbReference type="NCBI Taxonomy" id="67363"/>
    <lineage>
        <taxon>Bacteria</taxon>
        <taxon>Bacillati</taxon>
        <taxon>Actinomycetota</taxon>
        <taxon>Actinomycetes</taxon>
        <taxon>Kitasatosporales</taxon>
        <taxon>Streptomycetaceae</taxon>
        <taxon>Streptomyces</taxon>
    </lineage>
</organism>
<evidence type="ECO:0000256" key="4">
    <source>
        <dbReference type="ARBA" id="ARBA00022741"/>
    </source>
</evidence>
<dbReference type="Pfam" id="PF13458">
    <property type="entry name" value="Peripla_BP_6"/>
    <property type="match status" value="1"/>
</dbReference>
<comment type="similarity">
    <text evidence="1">Belongs to the leucine-binding protein family.</text>
</comment>
<dbReference type="Pfam" id="PF00069">
    <property type="entry name" value="Pkinase"/>
    <property type="match status" value="1"/>
</dbReference>
<keyword evidence="3" id="KW-0732">Signal</keyword>
<dbReference type="PANTHER" id="PTHR43289">
    <property type="entry name" value="MITOGEN-ACTIVATED PROTEIN KINASE KINASE KINASE 20-RELATED"/>
    <property type="match status" value="1"/>
</dbReference>
<dbReference type="EMBL" id="JBHXOF010000002">
    <property type="protein sequence ID" value="MFD4212451.1"/>
    <property type="molecule type" value="Genomic_DNA"/>
</dbReference>
<dbReference type="InterPro" id="IPR017441">
    <property type="entry name" value="Protein_kinase_ATP_BS"/>
</dbReference>
<evidence type="ECO:0000256" key="2">
    <source>
        <dbReference type="ARBA" id="ARBA00022679"/>
    </source>
</evidence>
<gene>
    <name evidence="10" type="ORF">ACFWSS_06000</name>
</gene>
<evidence type="ECO:0000256" key="1">
    <source>
        <dbReference type="ARBA" id="ARBA00010062"/>
    </source>
</evidence>
<dbReference type="PANTHER" id="PTHR43289:SF34">
    <property type="entry name" value="SERINE_THREONINE-PROTEIN KINASE YBDM-RELATED"/>
    <property type="match status" value="1"/>
</dbReference>
<dbReference type="InterPro" id="IPR028081">
    <property type="entry name" value="Leu-bd"/>
</dbReference>
<dbReference type="InterPro" id="IPR011009">
    <property type="entry name" value="Kinase-like_dom_sf"/>
</dbReference>
<evidence type="ECO:0000313" key="10">
    <source>
        <dbReference type="EMBL" id="MFD4212451.1"/>
    </source>
</evidence>